<reference evidence="2" key="1">
    <citation type="journal article" date="2020" name="mSystems">
        <title>Genome- and Community-Level Interaction Insights into Carbon Utilization and Element Cycling Functions of Hydrothermarchaeota in Hydrothermal Sediment.</title>
        <authorList>
            <person name="Zhou Z."/>
            <person name="Liu Y."/>
            <person name="Xu W."/>
            <person name="Pan J."/>
            <person name="Luo Z.H."/>
            <person name="Li M."/>
        </authorList>
    </citation>
    <scope>NUCLEOTIDE SEQUENCE [LARGE SCALE GENOMIC DNA]</scope>
    <source>
        <strain evidence="2">HyVt-577</strain>
    </source>
</reference>
<dbReference type="Proteomes" id="UP000885779">
    <property type="component" value="Unassembled WGS sequence"/>
</dbReference>
<keyword evidence="1" id="KW-0812">Transmembrane</keyword>
<proteinExistence type="predicted"/>
<feature type="transmembrane region" description="Helical" evidence="1">
    <location>
        <begin position="69"/>
        <end position="87"/>
    </location>
</feature>
<keyword evidence="2" id="KW-0675">Receptor</keyword>
<dbReference type="EMBL" id="DRQG01000031">
    <property type="protein sequence ID" value="HGY54778.1"/>
    <property type="molecule type" value="Genomic_DNA"/>
</dbReference>
<dbReference type="AlphaFoldDB" id="A0A7V4TZD2"/>
<feature type="transmembrane region" description="Helical" evidence="1">
    <location>
        <begin position="99"/>
        <end position="119"/>
    </location>
</feature>
<organism evidence="2">
    <name type="scientific">Caldithrix abyssi</name>
    <dbReference type="NCBI Taxonomy" id="187145"/>
    <lineage>
        <taxon>Bacteria</taxon>
        <taxon>Pseudomonadati</taxon>
        <taxon>Calditrichota</taxon>
        <taxon>Calditrichia</taxon>
        <taxon>Calditrichales</taxon>
        <taxon>Calditrichaceae</taxon>
        <taxon>Caldithrix</taxon>
    </lineage>
</organism>
<keyword evidence="1" id="KW-1133">Transmembrane helix</keyword>
<comment type="caution">
    <text evidence="2">The sequence shown here is derived from an EMBL/GenBank/DDBJ whole genome shotgun (WGS) entry which is preliminary data.</text>
</comment>
<gene>
    <name evidence="2" type="ORF">ENK44_03660</name>
</gene>
<feature type="transmembrane region" description="Helical" evidence="1">
    <location>
        <begin position="36"/>
        <end position="57"/>
    </location>
</feature>
<name>A0A7V4TZD2_CALAY</name>
<protein>
    <submittedName>
        <fullName evidence="2">TonB-dependent receptor</fullName>
    </submittedName>
</protein>
<evidence type="ECO:0000256" key="1">
    <source>
        <dbReference type="SAM" id="Phobius"/>
    </source>
</evidence>
<accession>A0A7V4TZD2</accession>
<feature type="transmembrane region" description="Helical" evidence="1">
    <location>
        <begin position="5"/>
        <end position="24"/>
    </location>
</feature>
<sequence>MDIKYVRSALAYAAIGLAFGLHMIGSRNHGQMVTHAHILLLGFVVNFIYALCYKLWLGTPGTKLALAQYYFHQIGTLILLVTLFLQYGHFVSEKSLGPVSSTASFAVFIGLILMIVLFYRKKE</sequence>
<keyword evidence="1" id="KW-0472">Membrane</keyword>
<evidence type="ECO:0000313" key="2">
    <source>
        <dbReference type="EMBL" id="HGY54778.1"/>
    </source>
</evidence>